<dbReference type="InterPro" id="IPR004111">
    <property type="entry name" value="Repressor_TetR_C"/>
</dbReference>
<reference evidence="8" key="2">
    <citation type="submission" date="2023-01" db="EMBL/GenBank/DDBJ databases">
        <authorList>
            <person name="Sun Q."/>
            <person name="Evtushenko L."/>
        </authorList>
    </citation>
    <scope>NUCLEOTIDE SEQUENCE</scope>
    <source>
        <strain evidence="8">VKM B-1499</strain>
    </source>
</reference>
<dbReference type="SUPFAM" id="SSF46689">
    <property type="entry name" value="Homeodomain-like"/>
    <property type="match status" value="1"/>
</dbReference>
<accession>A0ABQ5TDS0</accession>
<feature type="domain" description="HTH tetR-type" evidence="7">
    <location>
        <begin position="1"/>
        <end position="50"/>
    </location>
</feature>
<dbReference type="Proteomes" id="UP001143509">
    <property type="component" value="Unassembled WGS sequence"/>
</dbReference>
<keyword evidence="4 6" id="KW-0238">DNA-binding</keyword>
<organism evidence="8 9">
    <name type="scientific">Brevundimonas intermedia</name>
    <dbReference type="NCBI Taxonomy" id="74315"/>
    <lineage>
        <taxon>Bacteria</taxon>
        <taxon>Pseudomonadati</taxon>
        <taxon>Pseudomonadota</taxon>
        <taxon>Alphaproteobacteria</taxon>
        <taxon>Caulobacterales</taxon>
        <taxon>Caulobacteraceae</taxon>
        <taxon>Brevundimonas</taxon>
    </lineage>
</organism>
<dbReference type="InterPro" id="IPR003012">
    <property type="entry name" value="Tet_transcr_reg_TetR"/>
</dbReference>
<dbReference type="PANTHER" id="PTHR30055:SF151">
    <property type="entry name" value="TRANSCRIPTIONAL REGULATORY PROTEIN"/>
    <property type="match status" value="1"/>
</dbReference>
<dbReference type="Gene3D" id="1.10.357.10">
    <property type="entry name" value="Tetracycline Repressor, domain 2"/>
    <property type="match status" value="1"/>
</dbReference>
<dbReference type="SUPFAM" id="SSF48498">
    <property type="entry name" value="Tetracyclin repressor-like, C-terminal domain"/>
    <property type="match status" value="1"/>
</dbReference>
<keyword evidence="2" id="KW-0678">Repressor</keyword>
<dbReference type="EMBL" id="BSFD01000011">
    <property type="protein sequence ID" value="GLK50129.1"/>
    <property type="molecule type" value="Genomic_DNA"/>
</dbReference>
<evidence type="ECO:0000256" key="4">
    <source>
        <dbReference type="ARBA" id="ARBA00023125"/>
    </source>
</evidence>
<evidence type="ECO:0000256" key="3">
    <source>
        <dbReference type="ARBA" id="ARBA00023015"/>
    </source>
</evidence>
<evidence type="ECO:0000256" key="5">
    <source>
        <dbReference type="ARBA" id="ARBA00023163"/>
    </source>
</evidence>
<keyword evidence="9" id="KW-1185">Reference proteome</keyword>
<reference evidence="8" key="1">
    <citation type="journal article" date="2014" name="Int. J. Syst. Evol. Microbiol.">
        <title>Complete genome of a new Firmicutes species belonging to the dominant human colonic microbiota ('Ruminococcus bicirculans') reveals two chromosomes and a selective capacity to utilize plant glucans.</title>
        <authorList>
            <consortium name="NISC Comparative Sequencing Program"/>
            <person name="Wegmann U."/>
            <person name="Louis P."/>
            <person name="Goesmann A."/>
            <person name="Henrissat B."/>
            <person name="Duncan S.H."/>
            <person name="Flint H.J."/>
        </authorList>
    </citation>
    <scope>NUCLEOTIDE SEQUENCE</scope>
    <source>
        <strain evidence="8">VKM B-1499</strain>
    </source>
</reference>
<protein>
    <submittedName>
        <fullName evidence="8">TetR family transcriptional regulator</fullName>
    </submittedName>
</protein>
<dbReference type="InterPro" id="IPR001647">
    <property type="entry name" value="HTH_TetR"/>
</dbReference>
<sequence>MEIVNRDGPDALSMRALADALESGTATLYRHVSGRPALEALLVDAVFAQLDLADDGDEWRSRTAGLARGMYEALRRHPGVAPLMLRSTPNGPNAMKHRERCIALLQAEGFAAGEAAVIYATLAHYVLGSTLQLIRHDDRSAQAFEAVDPAAYPATRAAAATGRLPVAPEDEFSYGLELMLDGLEGRRPTAPSAVTAP</sequence>
<keyword evidence="5" id="KW-0804">Transcription</keyword>
<dbReference type="PRINTS" id="PR00400">
    <property type="entry name" value="TETREPRESSOR"/>
</dbReference>
<proteinExistence type="predicted"/>
<name>A0ABQ5TDS0_9CAUL</name>
<dbReference type="Pfam" id="PF02909">
    <property type="entry name" value="TetR_C_1"/>
    <property type="match status" value="1"/>
</dbReference>
<keyword evidence="3" id="KW-0805">Transcription regulation</keyword>
<evidence type="ECO:0000256" key="2">
    <source>
        <dbReference type="ARBA" id="ARBA00022491"/>
    </source>
</evidence>
<dbReference type="PANTHER" id="PTHR30055">
    <property type="entry name" value="HTH-TYPE TRANSCRIPTIONAL REGULATOR RUTR"/>
    <property type="match status" value="1"/>
</dbReference>
<evidence type="ECO:0000256" key="6">
    <source>
        <dbReference type="PROSITE-ProRule" id="PRU00335"/>
    </source>
</evidence>
<dbReference type="Gene3D" id="1.10.10.60">
    <property type="entry name" value="Homeodomain-like"/>
    <property type="match status" value="1"/>
</dbReference>
<evidence type="ECO:0000256" key="1">
    <source>
        <dbReference type="ARBA" id="ARBA00002856"/>
    </source>
</evidence>
<evidence type="ECO:0000313" key="9">
    <source>
        <dbReference type="Proteomes" id="UP001143509"/>
    </source>
</evidence>
<dbReference type="InterPro" id="IPR050109">
    <property type="entry name" value="HTH-type_TetR-like_transc_reg"/>
</dbReference>
<evidence type="ECO:0000259" key="7">
    <source>
        <dbReference type="PROSITE" id="PS50977"/>
    </source>
</evidence>
<gene>
    <name evidence="8" type="ORF">GCM10017620_31030</name>
</gene>
<comment type="function">
    <text evidence="1">TetR is the repressor of the tetracycline resistance element; its N-terminal region forms a helix-turn-helix structure and binds DNA. Binding of tetracycline to TetR reduces the repressor affinity for the tetracycline resistance gene (tetA) promoter operator sites.</text>
</comment>
<dbReference type="InterPro" id="IPR036271">
    <property type="entry name" value="Tet_transcr_reg_TetR-rel_C_sf"/>
</dbReference>
<dbReference type="PROSITE" id="PS50977">
    <property type="entry name" value="HTH_TETR_2"/>
    <property type="match status" value="1"/>
</dbReference>
<evidence type="ECO:0000313" key="8">
    <source>
        <dbReference type="EMBL" id="GLK50129.1"/>
    </source>
</evidence>
<dbReference type="InterPro" id="IPR009057">
    <property type="entry name" value="Homeodomain-like_sf"/>
</dbReference>
<feature type="DNA-binding region" description="H-T-H motif" evidence="6">
    <location>
        <begin position="13"/>
        <end position="32"/>
    </location>
</feature>
<comment type="caution">
    <text evidence="8">The sequence shown here is derived from an EMBL/GenBank/DDBJ whole genome shotgun (WGS) entry which is preliminary data.</text>
</comment>